<evidence type="ECO:0000313" key="2">
    <source>
        <dbReference type="EMBL" id="BAM04151.1"/>
    </source>
</evidence>
<dbReference type="AlphaFoldDB" id="I0IFW3"/>
<dbReference type="HOGENOM" id="CLU_2718834_0_0_0"/>
<sequence>MRPNEEAISGRATPTAAWIRGKHCKPAHTPGPLQRLVGPHAGSVEDGGALTESGAELEPQRQPRRWTREAAD</sequence>
<organism evidence="2 3">
    <name type="scientific">Phycisphaera mikurensis (strain NBRC 102666 / KCTC 22515 / FYK2301M01)</name>
    <dbReference type="NCBI Taxonomy" id="1142394"/>
    <lineage>
        <taxon>Bacteria</taxon>
        <taxon>Pseudomonadati</taxon>
        <taxon>Planctomycetota</taxon>
        <taxon>Phycisphaerae</taxon>
        <taxon>Phycisphaerales</taxon>
        <taxon>Phycisphaeraceae</taxon>
        <taxon>Phycisphaera</taxon>
    </lineage>
</organism>
<accession>I0IFW3</accession>
<keyword evidence="3" id="KW-1185">Reference proteome</keyword>
<proteinExistence type="predicted"/>
<feature type="compositionally biased region" description="Basic and acidic residues" evidence="1">
    <location>
        <begin position="58"/>
        <end position="72"/>
    </location>
</feature>
<dbReference type="EMBL" id="AP012338">
    <property type="protein sequence ID" value="BAM04151.1"/>
    <property type="molecule type" value="Genomic_DNA"/>
</dbReference>
<reference evidence="2 3" key="1">
    <citation type="submission" date="2012-02" db="EMBL/GenBank/DDBJ databases">
        <title>Complete genome sequence of Phycisphaera mikurensis NBRC 102666.</title>
        <authorList>
            <person name="Ankai A."/>
            <person name="Hosoyama A."/>
            <person name="Terui Y."/>
            <person name="Sekine M."/>
            <person name="Fukai R."/>
            <person name="Kato Y."/>
            <person name="Nakamura S."/>
            <person name="Yamada-Narita S."/>
            <person name="Kawakoshi A."/>
            <person name="Fukunaga Y."/>
            <person name="Yamazaki S."/>
            <person name="Fujita N."/>
        </authorList>
    </citation>
    <scope>NUCLEOTIDE SEQUENCE [LARGE SCALE GENOMIC DNA]</scope>
    <source>
        <strain evidence="3">NBRC 102666 / KCTC 22515 / FYK2301M01</strain>
    </source>
</reference>
<dbReference type="KEGG" id="phm:PSMK_19920"/>
<protein>
    <submittedName>
        <fullName evidence="2">Uncharacterized protein</fullName>
    </submittedName>
</protein>
<evidence type="ECO:0000256" key="1">
    <source>
        <dbReference type="SAM" id="MobiDB-lite"/>
    </source>
</evidence>
<feature type="region of interest" description="Disordered" evidence="1">
    <location>
        <begin position="1"/>
        <end position="72"/>
    </location>
</feature>
<dbReference type="Proteomes" id="UP000007881">
    <property type="component" value="Chromosome"/>
</dbReference>
<evidence type="ECO:0000313" key="3">
    <source>
        <dbReference type="Proteomes" id="UP000007881"/>
    </source>
</evidence>
<name>I0IFW3_PHYMF</name>
<gene>
    <name evidence="2" type="ordered locus">PSMK_19920</name>
</gene>